<protein>
    <submittedName>
        <fullName evidence="2">Tungsten formylmethanofuran dehydrogenase,subunit A</fullName>
        <ecNumber evidence="2">1.2.99.5</ecNumber>
    </submittedName>
</protein>
<dbReference type="NCBIfam" id="NF042911">
    <property type="entry name" value="FMH_DH_FwdA"/>
    <property type="match status" value="1"/>
</dbReference>
<dbReference type="InterPro" id="IPR050378">
    <property type="entry name" value="Metallo-dep_Hydrolases_sf"/>
</dbReference>
<dbReference type="SUPFAM" id="SSF51338">
    <property type="entry name" value="Composite domain of metallo-dependent hydrolases"/>
    <property type="match status" value="2"/>
</dbReference>
<dbReference type="STRING" id="351160.RCIX600"/>
<dbReference type="GeneID" id="5144385"/>
<dbReference type="InterPro" id="IPR011059">
    <property type="entry name" value="Metal-dep_hydrolase_composite"/>
</dbReference>
<dbReference type="OrthoDB" id="8791at2157"/>
<evidence type="ECO:0000313" key="3">
    <source>
        <dbReference type="Proteomes" id="UP000000663"/>
    </source>
</evidence>
<dbReference type="eggNOG" id="arCOG04461">
    <property type="taxonomic scope" value="Archaea"/>
</dbReference>
<evidence type="ECO:0000313" key="2">
    <source>
        <dbReference type="EMBL" id="CAJ36007.1"/>
    </source>
</evidence>
<dbReference type="KEGG" id="rci:RCIX600"/>
<dbReference type="RefSeq" id="WP_012036500.1">
    <property type="nucleotide sequence ID" value="NC_009464.1"/>
</dbReference>
<dbReference type="PANTHER" id="PTHR11647">
    <property type="entry name" value="HYDRANTOINASE/DIHYDROPYRIMIDINASE FAMILY MEMBER"/>
    <property type="match status" value="1"/>
</dbReference>
<evidence type="ECO:0000259" key="1">
    <source>
        <dbReference type="Pfam" id="PF07969"/>
    </source>
</evidence>
<dbReference type="InterPro" id="IPR013108">
    <property type="entry name" value="Amidohydro_3"/>
</dbReference>
<feature type="domain" description="Amidohydrolase 3" evidence="1">
    <location>
        <begin position="51"/>
        <end position="515"/>
    </location>
</feature>
<dbReference type="InterPro" id="IPR053635">
    <property type="entry name" value="Metallo-hydrolase_FwdA/FmdA"/>
</dbReference>
<dbReference type="Gene3D" id="2.30.40.10">
    <property type="entry name" value="Urease, subunit C, domain 1"/>
    <property type="match status" value="2"/>
</dbReference>
<dbReference type="NCBIfam" id="TIGR03121">
    <property type="entry name" value="one_C_dehyd_A"/>
    <property type="match status" value="1"/>
</dbReference>
<organism evidence="2 3">
    <name type="scientific">Methanocella arvoryzae (strain DSM 22066 / NBRC 105507 / MRE50)</name>
    <dbReference type="NCBI Taxonomy" id="351160"/>
    <lineage>
        <taxon>Archaea</taxon>
        <taxon>Methanobacteriati</taxon>
        <taxon>Methanobacteriota</taxon>
        <taxon>Stenosarchaea group</taxon>
        <taxon>Methanomicrobia</taxon>
        <taxon>Methanocellales</taxon>
        <taxon>Methanocellaceae</taxon>
        <taxon>Methanocella</taxon>
    </lineage>
</organism>
<dbReference type="PIRSF" id="PIRSF006453">
    <property type="entry name" value="FwdA"/>
    <property type="match status" value="1"/>
</dbReference>
<dbReference type="EC" id="1.2.99.5" evidence="2"/>
<keyword evidence="3" id="KW-1185">Reference proteome</keyword>
<reference evidence="2 3" key="1">
    <citation type="journal article" date="2006" name="Science">
        <title>Genome of rice cluster I archaea -- the key methane producers in the rice rhizosphere.</title>
        <authorList>
            <person name="Erkel C."/>
            <person name="Kube M."/>
            <person name="Reinhardt R."/>
            <person name="Liesack W."/>
        </authorList>
    </citation>
    <scope>NUCLEOTIDE SEQUENCE [LARGE SCALE GENOMIC DNA]</scope>
    <source>
        <strain evidence="3">DSM 22066 / NBRC 105507 / MRE50</strain>
    </source>
</reference>
<dbReference type="CDD" id="cd01304">
    <property type="entry name" value="FMDH_A"/>
    <property type="match status" value="1"/>
</dbReference>
<dbReference type="PATRIC" id="fig|351160.9.peg.2229"/>
<proteinExistence type="predicted"/>
<sequence length="583" mass="64280">MSAKPLKVQNEVLIKNGYVYDPLNGVKGDVKDIAIQNGKIVEPSKLSTKAKVIDAKGKVVMPGGVDIHTHVAGPKVNVGRMYRPEDKLHDTMEHRTDLLRAGGGFSVPSTFVTAYRYAKLGYTFVNEAAMPPLLARHTHEEMHDTPILDQSAFTLLGNNWLVMEYIKKGQKENLDAYVAWILKATKGSAIKIVNPGGTEAWGWGKNCTDIDDPVPYFDVTPKDIITGLCETNERLGLPHSIHLHGNNLGHPGNYTTTLKTLALTENIRTNKKSGRNQNVHFTHAQFNSYGGTAWKDFVSKADEIANYVNNHDHLTIDVGFVTLDETTTMTADGPFEFTLHSTNHLKWANVDVELETGSGVVPFIYDSRNHVFGIQWATGLELGLLVKDPMKCFLTTDHPNAGPFTRYPVVASWLMSKKARDAKLATLHKWVAERTQIKDIDRELSLYELAQMTRAGPAKALGMSRNKGHLGIGADGDVSIYDLDPKTTDIGQQPEVLVKALEGAAYTIKGGDIVVKDGEVVSVDAPKYTIWSDADGFNNKEVMNDIVEKFLKYYSVTLNNYPVQDVYAPHQQVIKAGPLAGGN</sequence>
<name>Q0W6I6_METAR</name>
<dbReference type="Pfam" id="PF07969">
    <property type="entry name" value="Amidohydro_3"/>
    <property type="match status" value="1"/>
</dbReference>
<accession>Q0W6I6</accession>
<keyword evidence="2" id="KW-0560">Oxidoreductase</keyword>
<dbReference type="GO" id="GO:0016810">
    <property type="term" value="F:hydrolase activity, acting on carbon-nitrogen (but not peptide) bonds"/>
    <property type="evidence" value="ECO:0007669"/>
    <property type="project" value="InterPro"/>
</dbReference>
<dbReference type="SUPFAM" id="SSF51556">
    <property type="entry name" value="Metallo-dependent hydrolases"/>
    <property type="match status" value="1"/>
</dbReference>
<dbReference type="GO" id="GO:0016491">
    <property type="term" value="F:oxidoreductase activity"/>
    <property type="evidence" value="ECO:0007669"/>
    <property type="project" value="UniProtKB-KW"/>
</dbReference>
<dbReference type="AlphaFoldDB" id="Q0W6I6"/>
<dbReference type="InterPro" id="IPR012027">
    <property type="entry name" value="Formylmethanofuran_DH_asu"/>
</dbReference>
<gene>
    <name evidence="2" type="primary">fwdA-1</name>
    <name evidence="2" type="ORF">RCIX600</name>
</gene>
<dbReference type="Proteomes" id="UP000000663">
    <property type="component" value="Chromosome"/>
</dbReference>
<dbReference type="EMBL" id="AM114193">
    <property type="protein sequence ID" value="CAJ36007.1"/>
    <property type="molecule type" value="Genomic_DNA"/>
</dbReference>
<dbReference type="Gene3D" id="3.20.20.140">
    <property type="entry name" value="Metal-dependent hydrolases"/>
    <property type="match status" value="1"/>
</dbReference>
<dbReference type="InterPro" id="IPR032466">
    <property type="entry name" value="Metal_Hydrolase"/>
</dbReference>
<dbReference type="PANTHER" id="PTHR11647:SF1">
    <property type="entry name" value="COLLAPSIN RESPONSE MEDIATOR PROTEIN"/>
    <property type="match status" value="1"/>
</dbReference>